<evidence type="ECO:0000313" key="3">
    <source>
        <dbReference type="Proteomes" id="UP000078512"/>
    </source>
</evidence>
<dbReference type="Proteomes" id="UP000078512">
    <property type="component" value="Unassembled WGS sequence"/>
</dbReference>
<sequence>MPIDHKTSNNQPDEQPNNSHSTTNPSRSRIYYWGVQVTLPVYTDNLSSNTNISTFRIVTMGDGFDDELESCWWNVDFRSLNHSIEQLTAPPIVDRESPYSPVDPEIIPPDLLDLTIFGNNLIVTLTTGHLVWSFYGRTKSSYFNPKSLGLQSAPTQ</sequence>
<name>A0A197JCH3_9FUNG</name>
<gene>
    <name evidence="2" type="ORF">K457DRAFT_26292</name>
</gene>
<accession>A0A197JCH3</accession>
<dbReference type="EMBL" id="KV442201">
    <property type="protein sequence ID" value="OAQ22201.1"/>
    <property type="molecule type" value="Genomic_DNA"/>
</dbReference>
<feature type="region of interest" description="Disordered" evidence="1">
    <location>
        <begin position="1"/>
        <end position="25"/>
    </location>
</feature>
<evidence type="ECO:0000256" key="1">
    <source>
        <dbReference type="SAM" id="MobiDB-lite"/>
    </source>
</evidence>
<dbReference type="AlphaFoldDB" id="A0A197JCH3"/>
<feature type="compositionally biased region" description="Polar residues" evidence="1">
    <location>
        <begin position="8"/>
        <end position="25"/>
    </location>
</feature>
<keyword evidence="3" id="KW-1185">Reference proteome</keyword>
<proteinExistence type="predicted"/>
<protein>
    <submittedName>
        <fullName evidence="2">Uncharacterized protein</fullName>
    </submittedName>
</protein>
<organism evidence="2 3">
    <name type="scientific">Linnemannia elongata AG-77</name>
    <dbReference type="NCBI Taxonomy" id="1314771"/>
    <lineage>
        <taxon>Eukaryota</taxon>
        <taxon>Fungi</taxon>
        <taxon>Fungi incertae sedis</taxon>
        <taxon>Mucoromycota</taxon>
        <taxon>Mortierellomycotina</taxon>
        <taxon>Mortierellomycetes</taxon>
        <taxon>Mortierellales</taxon>
        <taxon>Mortierellaceae</taxon>
        <taxon>Linnemannia</taxon>
    </lineage>
</organism>
<evidence type="ECO:0000313" key="2">
    <source>
        <dbReference type="EMBL" id="OAQ22201.1"/>
    </source>
</evidence>
<reference evidence="2 3" key="1">
    <citation type="submission" date="2016-05" db="EMBL/GenBank/DDBJ databases">
        <title>Genome sequencing reveals origins of a unique bacterial endosymbiosis in the earliest lineages of terrestrial Fungi.</title>
        <authorList>
            <consortium name="DOE Joint Genome Institute"/>
            <person name="Uehling J."/>
            <person name="Gryganskyi A."/>
            <person name="Hameed K."/>
            <person name="Tschaplinski T."/>
            <person name="Misztal P."/>
            <person name="Wu S."/>
            <person name="Desiro A."/>
            <person name="Vande Pol N."/>
            <person name="Du Z.-Y."/>
            <person name="Zienkiewicz A."/>
            <person name="Zienkiewicz K."/>
            <person name="Morin E."/>
            <person name="Tisserant E."/>
            <person name="Splivallo R."/>
            <person name="Hainaut M."/>
            <person name="Henrissat B."/>
            <person name="Ohm R."/>
            <person name="Kuo A."/>
            <person name="Yan J."/>
            <person name="Lipzen A."/>
            <person name="Nolan M."/>
            <person name="Labutti K."/>
            <person name="Barry K."/>
            <person name="Goldstein A."/>
            <person name="Labbe J."/>
            <person name="Schadt C."/>
            <person name="Tuskan G."/>
            <person name="Grigoriev I."/>
            <person name="Martin F."/>
            <person name="Vilgalys R."/>
            <person name="Bonito G."/>
        </authorList>
    </citation>
    <scope>NUCLEOTIDE SEQUENCE [LARGE SCALE GENOMIC DNA]</scope>
    <source>
        <strain evidence="2 3">AG-77</strain>
    </source>
</reference>